<proteinExistence type="predicted"/>
<protein>
    <submittedName>
        <fullName evidence="1">Uncharacterized protein</fullName>
    </submittedName>
</protein>
<name>A0A8S5U4L2_9CAUD</name>
<dbReference type="EMBL" id="BK016009">
    <property type="protein sequence ID" value="DAF89386.1"/>
    <property type="molecule type" value="Genomic_DNA"/>
</dbReference>
<evidence type="ECO:0000313" key="1">
    <source>
        <dbReference type="EMBL" id="DAF89386.1"/>
    </source>
</evidence>
<sequence length="53" mass="6307">MARYLAYQIILHKLLYNNVIARFPKYKEDIDRVLDDMGWMIDTEGNCVGKKED</sequence>
<reference evidence="1" key="1">
    <citation type="journal article" date="2021" name="Proc. Natl. Acad. Sci. U.S.A.">
        <title>A Catalog of Tens of Thousands of Viruses from Human Metagenomes Reveals Hidden Associations with Chronic Diseases.</title>
        <authorList>
            <person name="Tisza M.J."/>
            <person name="Buck C.B."/>
        </authorList>
    </citation>
    <scope>NUCLEOTIDE SEQUENCE</scope>
    <source>
        <strain evidence="1">Ct2KA10</strain>
    </source>
</reference>
<organism evidence="1">
    <name type="scientific">Caudovirales sp. ct2KA10</name>
    <dbReference type="NCBI Taxonomy" id="2825757"/>
    <lineage>
        <taxon>Viruses</taxon>
        <taxon>Duplodnaviria</taxon>
        <taxon>Heunggongvirae</taxon>
        <taxon>Uroviricota</taxon>
        <taxon>Caudoviricetes</taxon>
    </lineage>
</organism>
<accession>A0A8S5U4L2</accession>